<reference evidence="1" key="1">
    <citation type="submission" date="2013-07" db="EMBL/GenBank/DDBJ databases">
        <title>The genome of an arbuscular mycorrhizal fungus provides insights into the evolution of the oldest plant symbiosis.</title>
        <authorList>
            <consortium name="DOE Joint Genome Institute"/>
            <person name="Tisserant E."/>
            <person name="Malbreil M."/>
            <person name="Kuo A."/>
            <person name="Kohler A."/>
            <person name="Symeonidi A."/>
            <person name="Balestrini R."/>
            <person name="Charron P."/>
            <person name="Duensing N."/>
            <person name="Frei-dit-Frey N."/>
            <person name="Gianinazzi-Pearson V."/>
            <person name="Gilbert B."/>
            <person name="Handa Y."/>
            <person name="Hijri M."/>
            <person name="Kaul R."/>
            <person name="Kawaguchi M."/>
            <person name="Krajinski F."/>
            <person name="Lammers P."/>
            <person name="Lapierre D."/>
            <person name="Masclaux F.G."/>
            <person name="Murat C."/>
            <person name="Morin E."/>
            <person name="Ndikumana S."/>
            <person name="Pagni M."/>
            <person name="Petitpierre D."/>
            <person name="Requena N."/>
            <person name="Rosikiewicz P."/>
            <person name="Riley R."/>
            <person name="Saito K."/>
            <person name="San Clemente H."/>
            <person name="Shapiro H."/>
            <person name="van Tuinen D."/>
            <person name="Becard G."/>
            <person name="Bonfante P."/>
            <person name="Paszkowski U."/>
            <person name="Shachar-Hill Y."/>
            <person name="Young J.P."/>
            <person name="Sanders I.R."/>
            <person name="Henrissat B."/>
            <person name="Rensing S.A."/>
            <person name="Grigoriev I.V."/>
            <person name="Corradi N."/>
            <person name="Roux C."/>
            <person name="Martin F."/>
        </authorList>
    </citation>
    <scope>NUCLEOTIDE SEQUENCE</scope>
    <source>
        <strain evidence="1">DAOM 197198</strain>
    </source>
</reference>
<protein>
    <submittedName>
        <fullName evidence="1">Uncharacterized protein</fullName>
    </submittedName>
</protein>
<accession>U9TYG9</accession>
<sequence length="65" mass="7678">MSTIRVYISVHTLLFDILRDTFDRIERSSKQEIIDFINDDVMIAMISATDKNFLQQILKTKLLMQ</sequence>
<dbReference type="HOGENOM" id="CLU_2850827_0_0_1"/>
<organism evidence="1">
    <name type="scientific">Rhizophagus irregularis (strain DAOM 181602 / DAOM 197198 / MUCL 43194)</name>
    <name type="common">Arbuscular mycorrhizal fungus</name>
    <name type="synonym">Glomus intraradices</name>
    <dbReference type="NCBI Taxonomy" id="747089"/>
    <lineage>
        <taxon>Eukaryota</taxon>
        <taxon>Fungi</taxon>
        <taxon>Fungi incertae sedis</taxon>
        <taxon>Mucoromycota</taxon>
        <taxon>Glomeromycotina</taxon>
        <taxon>Glomeromycetes</taxon>
        <taxon>Glomerales</taxon>
        <taxon>Glomeraceae</taxon>
        <taxon>Rhizophagus</taxon>
    </lineage>
</organism>
<evidence type="ECO:0000313" key="1">
    <source>
        <dbReference type="EMBL" id="ESA08431.1"/>
    </source>
</evidence>
<gene>
    <name evidence="1" type="ORF">GLOINDRAFT_3591</name>
</gene>
<proteinExistence type="predicted"/>
<name>U9TYG9_RHIID</name>
<dbReference type="AlphaFoldDB" id="U9TYG9"/>
<dbReference type="EMBL" id="KI289210">
    <property type="protein sequence ID" value="ESA08431.1"/>
    <property type="molecule type" value="Genomic_DNA"/>
</dbReference>